<feature type="transmembrane region" description="Helical" evidence="7">
    <location>
        <begin position="159"/>
        <end position="176"/>
    </location>
</feature>
<keyword evidence="9" id="KW-1185">Reference proteome</keyword>
<dbReference type="RefSeq" id="WP_141560924.1">
    <property type="nucleotide sequence ID" value="NZ_JACOOH010000004.1"/>
</dbReference>
<evidence type="ECO:0000313" key="8">
    <source>
        <dbReference type="EMBL" id="MBC5621558.1"/>
    </source>
</evidence>
<protein>
    <submittedName>
        <fullName evidence="8">Chromate transporter</fullName>
    </submittedName>
</protein>
<dbReference type="EMBL" id="JACOOH010000004">
    <property type="protein sequence ID" value="MBC5621558.1"/>
    <property type="molecule type" value="Genomic_DNA"/>
</dbReference>
<proteinExistence type="inferred from homology"/>
<keyword evidence="4 7" id="KW-0812">Transmembrane</keyword>
<sequence length="179" mass="19329">MASYWQIFISFFKIGSFTLGGGYAMIPLIQKEVVEKKAWLKESEFVEMLAIAQSAPGPIALNTAIFVGYKARGVKGVIFSSLGTILPSFIVILLIAMIFTDFKDNPGVERVFKGIRPAVVALIAAPLYQMGKSAGITRKTVIIPTLAALIVWQTGVSPIYIIIAAIAGGIAYGKFIKKK</sequence>
<gene>
    <name evidence="8" type="ORF">H8S64_10650</name>
</gene>
<organism evidence="8 9">
    <name type="scientific">Butyricimonas hominis</name>
    <dbReference type="NCBI Taxonomy" id="2763032"/>
    <lineage>
        <taxon>Bacteria</taxon>
        <taxon>Pseudomonadati</taxon>
        <taxon>Bacteroidota</taxon>
        <taxon>Bacteroidia</taxon>
        <taxon>Bacteroidales</taxon>
        <taxon>Odoribacteraceae</taxon>
        <taxon>Butyricimonas</taxon>
    </lineage>
</organism>
<dbReference type="InterPro" id="IPR003370">
    <property type="entry name" value="Chromate_transpt"/>
</dbReference>
<comment type="caution">
    <text evidence="8">The sequence shown here is derived from an EMBL/GenBank/DDBJ whole genome shotgun (WGS) entry which is preliminary data.</text>
</comment>
<comment type="similarity">
    <text evidence="2">Belongs to the chromate ion transporter (CHR) (TC 2.A.51) family.</text>
</comment>
<reference evidence="8 9" key="1">
    <citation type="submission" date="2020-08" db="EMBL/GenBank/DDBJ databases">
        <title>Genome public.</title>
        <authorList>
            <person name="Liu C."/>
            <person name="Sun Q."/>
        </authorList>
    </citation>
    <scope>NUCLEOTIDE SEQUENCE [LARGE SCALE GENOMIC DNA]</scope>
    <source>
        <strain evidence="8 9">NSJ-56</strain>
    </source>
</reference>
<feature type="transmembrane region" description="Helical" evidence="7">
    <location>
        <begin position="49"/>
        <end position="69"/>
    </location>
</feature>
<accession>A0ABR7D0U3</accession>
<keyword evidence="5 7" id="KW-1133">Transmembrane helix</keyword>
<name>A0ABR7D0U3_9BACT</name>
<dbReference type="PANTHER" id="PTHR43663:SF2">
    <property type="entry name" value="CHROMATE TRANSPORT PROTEIN-RELATED"/>
    <property type="match status" value="1"/>
</dbReference>
<feature type="transmembrane region" description="Helical" evidence="7">
    <location>
        <begin position="111"/>
        <end position="129"/>
    </location>
</feature>
<keyword evidence="3" id="KW-1003">Cell membrane</keyword>
<feature type="transmembrane region" description="Helical" evidence="7">
    <location>
        <begin position="7"/>
        <end position="29"/>
    </location>
</feature>
<evidence type="ECO:0000256" key="3">
    <source>
        <dbReference type="ARBA" id="ARBA00022475"/>
    </source>
</evidence>
<evidence type="ECO:0000256" key="2">
    <source>
        <dbReference type="ARBA" id="ARBA00005262"/>
    </source>
</evidence>
<dbReference type="InterPro" id="IPR052518">
    <property type="entry name" value="CHR_Transporter"/>
</dbReference>
<evidence type="ECO:0000256" key="5">
    <source>
        <dbReference type="ARBA" id="ARBA00022989"/>
    </source>
</evidence>
<keyword evidence="6 7" id="KW-0472">Membrane</keyword>
<evidence type="ECO:0000256" key="7">
    <source>
        <dbReference type="SAM" id="Phobius"/>
    </source>
</evidence>
<dbReference type="Proteomes" id="UP000646484">
    <property type="component" value="Unassembled WGS sequence"/>
</dbReference>
<evidence type="ECO:0000256" key="4">
    <source>
        <dbReference type="ARBA" id="ARBA00022692"/>
    </source>
</evidence>
<feature type="transmembrane region" description="Helical" evidence="7">
    <location>
        <begin position="76"/>
        <end position="99"/>
    </location>
</feature>
<dbReference type="Pfam" id="PF02417">
    <property type="entry name" value="Chromate_transp"/>
    <property type="match status" value="1"/>
</dbReference>
<dbReference type="PANTHER" id="PTHR43663">
    <property type="entry name" value="CHROMATE TRANSPORT PROTEIN-RELATED"/>
    <property type="match status" value="1"/>
</dbReference>
<evidence type="ECO:0000256" key="6">
    <source>
        <dbReference type="ARBA" id="ARBA00023136"/>
    </source>
</evidence>
<evidence type="ECO:0000313" key="9">
    <source>
        <dbReference type="Proteomes" id="UP000646484"/>
    </source>
</evidence>
<comment type="subcellular location">
    <subcellularLocation>
        <location evidence="1">Cell membrane</location>
        <topology evidence="1">Multi-pass membrane protein</topology>
    </subcellularLocation>
</comment>
<evidence type="ECO:0000256" key="1">
    <source>
        <dbReference type="ARBA" id="ARBA00004651"/>
    </source>
</evidence>